<dbReference type="GO" id="GO:0005737">
    <property type="term" value="C:cytoplasm"/>
    <property type="evidence" value="ECO:0007669"/>
    <property type="project" value="UniProtKB-SubCell"/>
</dbReference>
<reference evidence="11" key="1">
    <citation type="submission" date="2006-01" db="EMBL/GenBank/DDBJ databases">
        <title>Complete sequence of Novosphingobium aromaticivorans DSM 12444.</title>
        <authorList>
            <consortium name="US DOE Joint Genome Institute"/>
            <person name="Copeland A."/>
            <person name="Lucas S."/>
            <person name="Lapidus A."/>
            <person name="Barry K."/>
            <person name="Detter J.C."/>
            <person name="Glavina T."/>
            <person name="Hammon N."/>
            <person name="Israni S."/>
            <person name="Pitluck S."/>
            <person name="Chain P."/>
            <person name="Malfatti S."/>
            <person name="Shin M."/>
            <person name="Vergez L."/>
            <person name="Schmutz J."/>
            <person name="Larimer F."/>
            <person name="Land M."/>
            <person name="Kyrpides N."/>
            <person name="Ivanova N."/>
            <person name="Fredrickson J."/>
            <person name="Balkwill D."/>
            <person name="Romine M.F."/>
            <person name="Richardson P."/>
        </authorList>
    </citation>
    <scope>NUCLEOTIDE SEQUENCE [LARGE SCALE GENOMIC DNA]</scope>
    <source>
        <strain evidence="11">ATCC 700278 / DSM 12444 / CCUG 56034 / CIP 105152 / NBRC 16084 / F199</strain>
    </source>
</reference>
<dbReference type="NCBIfam" id="TIGR00508">
    <property type="entry name" value="bioA"/>
    <property type="match status" value="1"/>
</dbReference>
<feature type="binding site" evidence="9">
    <location>
        <begin position="122"/>
        <end position="123"/>
    </location>
    <ligand>
        <name>pyridoxal 5'-phosphate</name>
        <dbReference type="ChEBI" id="CHEBI:597326"/>
    </ligand>
</feature>
<dbReference type="InterPro" id="IPR015424">
    <property type="entry name" value="PyrdxlP-dep_Trfase"/>
</dbReference>
<evidence type="ECO:0000313" key="11">
    <source>
        <dbReference type="Proteomes" id="UP000009134"/>
    </source>
</evidence>
<proteinExistence type="inferred from homology"/>
<dbReference type="InterPro" id="IPR015422">
    <property type="entry name" value="PyrdxlP-dep_Trfase_small"/>
</dbReference>
<feature type="binding site" evidence="9">
    <location>
        <position position="396"/>
    </location>
    <ligand>
        <name>substrate</name>
    </ligand>
</feature>
<feature type="binding site" evidence="9">
    <location>
        <position position="62"/>
    </location>
    <ligand>
        <name>substrate</name>
    </ligand>
</feature>
<dbReference type="InterPro" id="IPR015421">
    <property type="entry name" value="PyrdxlP-dep_Trfase_major"/>
</dbReference>
<dbReference type="UniPathway" id="UPA00078">
    <property type="reaction ID" value="UER00160"/>
</dbReference>
<dbReference type="SUPFAM" id="SSF53383">
    <property type="entry name" value="PLP-dependent transferases"/>
    <property type="match status" value="1"/>
</dbReference>
<gene>
    <name evidence="9" type="primary">bioA</name>
    <name evidence="10" type="ordered locus">Saro_1343</name>
</gene>
<dbReference type="InterPro" id="IPR005814">
    <property type="entry name" value="Aminotrans_3"/>
</dbReference>
<dbReference type="GO" id="GO:0030170">
    <property type="term" value="F:pyridoxal phosphate binding"/>
    <property type="evidence" value="ECO:0007669"/>
    <property type="project" value="UniProtKB-UniRule"/>
</dbReference>
<keyword evidence="5 9" id="KW-0949">S-adenosyl-L-methionine</keyword>
<dbReference type="CDD" id="cd00610">
    <property type="entry name" value="OAT_like"/>
    <property type="match status" value="1"/>
</dbReference>
<evidence type="ECO:0000256" key="8">
    <source>
        <dbReference type="ARBA" id="ARBA00048449"/>
    </source>
</evidence>
<dbReference type="PANTHER" id="PTHR42684:SF17">
    <property type="entry name" value="ADENOSYLMETHIONINE-8-AMINO-7-OXONONANOATE AMINOTRANSFERASE"/>
    <property type="match status" value="1"/>
</dbReference>
<sequence length="435" mass="47568">MAQCARDRTMSDPQWYSTGRDHVWLPYTQMKTARPPLPVASAEGVKLRLADGRELVDGISSWWATVHGYRHPHIEEAIRRQLETLPHVMLGGLAHEQAYTLARRLAGMLPGDLDHVFFSDSGSVAVEVAMKMAAQFWLNQGHRRVKFLCFRGGYHGDTFATMSVCDPDEGMHSLFRGALLEQVVVDLPRDAEGEAALGALIEQHRGELAGIVVEPLVQGAGGMVFHDPFTLQALRRLADEHELLLIFDEIFVGLGRLGDAMFACQIAGVQPDIVTLSKALTGGNLPLAATIASGRIYDAFLSDDPMHALMHGPTYMGNALGCAAANASLDLFESEPRLEQAQAIGRGLEQALEVLRGLPGVRDVRVRGAIGVIQLDRTAPADRLSAACIDRGVWLRPFRDILYTTPPLVTGEEDLARITSAMVEAVTEWSRETHV</sequence>
<feature type="site" description="Participates in the substrate recognition with KAPA and in a stacking interaction with the adenine ring of SAM" evidence="9">
    <location>
        <position position="27"/>
    </location>
</feature>
<dbReference type="PANTHER" id="PTHR42684">
    <property type="entry name" value="ADENOSYLMETHIONINE-8-AMINO-7-OXONONANOATE AMINOTRANSFERASE"/>
    <property type="match status" value="1"/>
</dbReference>
<keyword evidence="7 9" id="KW-0663">Pyridoxal phosphate</keyword>
<keyword evidence="11" id="KW-1185">Reference proteome</keyword>
<dbReference type="NCBIfam" id="NF004624">
    <property type="entry name" value="PRK05964.1"/>
    <property type="match status" value="1"/>
</dbReference>
<dbReference type="GO" id="GO:0009102">
    <property type="term" value="P:biotin biosynthetic process"/>
    <property type="evidence" value="ECO:0007669"/>
    <property type="project" value="UniProtKB-UniRule"/>
</dbReference>
<dbReference type="PIRSF" id="PIRSF000521">
    <property type="entry name" value="Transaminase_4ab_Lys_Orn"/>
    <property type="match status" value="1"/>
</dbReference>
<keyword evidence="6 9" id="KW-0093">Biotin biosynthesis</keyword>
<dbReference type="EC" id="2.6.1.62" evidence="9"/>
<feature type="modified residue" description="N6-(pyridoxal phosphate)lysine" evidence="9">
    <location>
        <position position="278"/>
    </location>
</feature>
<evidence type="ECO:0000256" key="3">
    <source>
        <dbReference type="ARBA" id="ARBA00022576"/>
    </source>
</evidence>
<feature type="binding site" evidence="9">
    <location>
        <position position="278"/>
    </location>
    <ligand>
        <name>substrate</name>
    </ligand>
</feature>
<dbReference type="Gene3D" id="3.40.640.10">
    <property type="entry name" value="Type I PLP-dependent aspartate aminotransferase-like (Major domain)"/>
    <property type="match status" value="1"/>
</dbReference>
<comment type="pathway">
    <text evidence="2 9">Cofactor biosynthesis; biotin biosynthesis; 7,8-diaminononanoate from 8-amino-7-oxononanoate (SAM route): step 1/1.</text>
</comment>
<protein>
    <recommendedName>
        <fullName evidence="9">Adenosylmethionine-8-amino-7-oxononanoate aminotransferase</fullName>
        <ecNumber evidence="9">2.6.1.62</ecNumber>
    </recommendedName>
    <alternativeName>
        <fullName evidence="9">7,8-diamino-pelargonic acid aminotransferase</fullName>
        <shortName evidence="9">DAPA AT</shortName>
        <shortName evidence="9">DAPA aminotransferase</shortName>
    </alternativeName>
    <alternativeName>
        <fullName evidence="9">7,8-diaminononanoate synthase</fullName>
        <shortName evidence="9">DANS</shortName>
    </alternativeName>
    <alternativeName>
        <fullName evidence="9">Diaminopelargonic acid synthase</fullName>
    </alternativeName>
</protein>
<evidence type="ECO:0000256" key="6">
    <source>
        <dbReference type="ARBA" id="ARBA00022756"/>
    </source>
</evidence>
<evidence type="ECO:0000256" key="2">
    <source>
        <dbReference type="ARBA" id="ARBA00005063"/>
    </source>
</evidence>
<comment type="subunit">
    <text evidence="9">Homodimer.</text>
</comment>
<dbReference type="InterPro" id="IPR005815">
    <property type="entry name" value="BioA"/>
</dbReference>
<feature type="binding site" evidence="9">
    <location>
        <position position="154"/>
    </location>
    <ligand>
        <name>substrate</name>
    </ligand>
</feature>
<keyword evidence="3 9" id="KW-0032">Aminotransferase</keyword>
<dbReference type="PROSITE" id="PS00600">
    <property type="entry name" value="AA_TRANSFER_CLASS_3"/>
    <property type="match status" value="1"/>
</dbReference>
<evidence type="ECO:0000256" key="4">
    <source>
        <dbReference type="ARBA" id="ARBA00022679"/>
    </source>
</evidence>
<dbReference type="Gene3D" id="3.90.1150.10">
    <property type="entry name" value="Aspartate Aminotransferase, domain 1"/>
    <property type="match status" value="1"/>
</dbReference>
<keyword evidence="4 9" id="KW-0808">Transferase</keyword>
<dbReference type="STRING" id="279238.Saro_1343"/>
<organism evidence="10 11">
    <name type="scientific">Novosphingobium aromaticivorans (strain ATCC 700278 / DSM 12444 / CCUG 56034 / CIP 105152 / NBRC 16084 / F199)</name>
    <dbReference type="NCBI Taxonomy" id="279238"/>
    <lineage>
        <taxon>Bacteria</taxon>
        <taxon>Pseudomonadati</taxon>
        <taxon>Pseudomonadota</taxon>
        <taxon>Alphaproteobacteria</taxon>
        <taxon>Sphingomonadales</taxon>
        <taxon>Sphingomonadaceae</taxon>
        <taxon>Novosphingobium</taxon>
    </lineage>
</organism>
<comment type="subcellular location">
    <subcellularLocation>
        <location evidence="9">Cytoplasm</location>
    </subcellularLocation>
</comment>
<accession>Q2G8N6</accession>
<evidence type="ECO:0000256" key="5">
    <source>
        <dbReference type="ARBA" id="ARBA00022691"/>
    </source>
</evidence>
<dbReference type="eggNOG" id="COG0161">
    <property type="taxonomic scope" value="Bacteria"/>
</dbReference>
<evidence type="ECO:0000256" key="1">
    <source>
        <dbReference type="ARBA" id="ARBA00001933"/>
    </source>
</evidence>
<evidence type="ECO:0000256" key="7">
    <source>
        <dbReference type="ARBA" id="ARBA00022898"/>
    </source>
</evidence>
<dbReference type="HAMAP" id="MF_00834">
    <property type="entry name" value="BioA"/>
    <property type="match status" value="1"/>
</dbReference>
<dbReference type="HOGENOM" id="CLU_016922_4_3_5"/>
<feature type="binding site" evidence="9">
    <location>
        <position position="312"/>
    </location>
    <ligand>
        <name>substrate</name>
    </ligand>
</feature>
<dbReference type="Proteomes" id="UP000009134">
    <property type="component" value="Chromosome"/>
</dbReference>
<comment type="similarity">
    <text evidence="9">Belongs to the class-III pyridoxal-phosphate-dependent aminotransferase family. BioA subfamily.</text>
</comment>
<feature type="binding site" evidence="9">
    <location>
        <position position="248"/>
    </location>
    <ligand>
        <name>pyridoxal 5'-phosphate</name>
        <dbReference type="ChEBI" id="CHEBI:597326"/>
    </ligand>
</feature>
<name>Q2G8N6_NOVAD</name>
<dbReference type="Pfam" id="PF00202">
    <property type="entry name" value="Aminotran_3"/>
    <property type="match status" value="1"/>
</dbReference>
<feature type="binding site" evidence="9">
    <location>
        <begin position="313"/>
        <end position="314"/>
    </location>
    <ligand>
        <name>pyridoxal 5'-phosphate</name>
        <dbReference type="ChEBI" id="CHEBI:597326"/>
    </ligand>
</feature>
<evidence type="ECO:0000256" key="9">
    <source>
        <dbReference type="HAMAP-Rule" id="MF_00834"/>
    </source>
</evidence>
<comment type="function">
    <text evidence="9">Catalyzes the transfer of the alpha-amino group from S-adenosyl-L-methionine (SAM) to 7-keto-8-aminopelargonic acid (KAPA) to form 7,8-diaminopelargonic acid (DAPA). It is the only aminotransferase known to utilize SAM as an amino donor.</text>
</comment>
<dbReference type="EMBL" id="CP000248">
    <property type="protein sequence ID" value="ABD25787.1"/>
    <property type="molecule type" value="Genomic_DNA"/>
</dbReference>
<dbReference type="AlphaFoldDB" id="Q2G8N6"/>
<dbReference type="GO" id="GO:0004015">
    <property type="term" value="F:adenosylmethionine-8-amino-7-oxononanoate transaminase activity"/>
    <property type="evidence" value="ECO:0007669"/>
    <property type="project" value="UniProtKB-UniRule"/>
</dbReference>
<evidence type="ECO:0000313" key="10">
    <source>
        <dbReference type="EMBL" id="ABD25787.1"/>
    </source>
</evidence>
<dbReference type="KEGG" id="nar:Saro_1343"/>
<dbReference type="InterPro" id="IPR049704">
    <property type="entry name" value="Aminotrans_3_PPA_site"/>
</dbReference>
<comment type="catalytic activity">
    <reaction evidence="8 9">
        <text>(8S)-8-amino-7-oxononanoate + S-adenosyl-L-methionine = S-adenosyl-4-methylsulfanyl-2-oxobutanoate + (7R,8S)-7,8-diammoniononanoate</text>
        <dbReference type="Rhea" id="RHEA:16861"/>
        <dbReference type="ChEBI" id="CHEBI:16490"/>
        <dbReference type="ChEBI" id="CHEBI:59789"/>
        <dbReference type="ChEBI" id="CHEBI:149468"/>
        <dbReference type="ChEBI" id="CHEBI:149469"/>
        <dbReference type="EC" id="2.6.1.62"/>
    </reaction>
</comment>
<keyword evidence="9" id="KW-0963">Cytoplasm</keyword>
<comment type="cofactor">
    <cofactor evidence="1 9">
        <name>pyridoxal 5'-phosphate</name>
        <dbReference type="ChEBI" id="CHEBI:597326"/>
    </cofactor>
</comment>